<evidence type="ECO:0000259" key="8">
    <source>
        <dbReference type="Pfam" id="PF12704"/>
    </source>
</evidence>
<dbReference type="AlphaFoldDB" id="A0A1I2AGQ0"/>
<dbReference type="EMBL" id="FONW01000001">
    <property type="protein sequence ID" value="SFE42959.1"/>
    <property type="molecule type" value="Genomic_DNA"/>
</dbReference>
<dbReference type="InterPro" id="IPR003838">
    <property type="entry name" value="ABC3_permease_C"/>
</dbReference>
<evidence type="ECO:0000259" key="7">
    <source>
        <dbReference type="Pfam" id="PF02687"/>
    </source>
</evidence>
<dbReference type="Proteomes" id="UP000198964">
    <property type="component" value="Unassembled WGS sequence"/>
</dbReference>
<feature type="transmembrane region" description="Helical" evidence="6">
    <location>
        <begin position="757"/>
        <end position="778"/>
    </location>
</feature>
<keyword evidence="4 6" id="KW-1133">Transmembrane helix</keyword>
<evidence type="ECO:0000313" key="10">
    <source>
        <dbReference type="Proteomes" id="UP000198964"/>
    </source>
</evidence>
<accession>A0A1I2AGQ0</accession>
<proteinExistence type="predicted"/>
<evidence type="ECO:0000313" key="9">
    <source>
        <dbReference type="EMBL" id="SFE42959.1"/>
    </source>
</evidence>
<organism evidence="9 10">
    <name type="scientific">Sunxiuqinia elliptica</name>
    <dbReference type="NCBI Taxonomy" id="655355"/>
    <lineage>
        <taxon>Bacteria</taxon>
        <taxon>Pseudomonadati</taxon>
        <taxon>Bacteroidota</taxon>
        <taxon>Bacteroidia</taxon>
        <taxon>Marinilabiliales</taxon>
        <taxon>Prolixibacteraceae</taxon>
        <taxon>Sunxiuqinia</taxon>
    </lineage>
</organism>
<keyword evidence="5 6" id="KW-0472">Membrane</keyword>
<feature type="domain" description="MacB-like periplasmic core" evidence="8">
    <location>
        <begin position="19"/>
        <end position="241"/>
    </location>
</feature>
<evidence type="ECO:0000256" key="4">
    <source>
        <dbReference type="ARBA" id="ARBA00022989"/>
    </source>
</evidence>
<dbReference type="PANTHER" id="PTHR30572">
    <property type="entry name" value="MEMBRANE COMPONENT OF TRANSPORTER-RELATED"/>
    <property type="match status" value="1"/>
</dbReference>
<keyword evidence="10" id="KW-1185">Reference proteome</keyword>
<dbReference type="RefSeq" id="WP_093917873.1">
    <property type="nucleotide sequence ID" value="NZ_FONW01000001.1"/>
</dbReference>
<evidence type="ECO:0000256" key="1">
    <source>
        <dbReference type="ARBA" id="ARBA00004651"/>
    </source>
</evidence>
<feature type="domain" description="ABC3 transporter permease C-terminal" evidence="7">
    <location>
        <begin position="290"/>
        <end position="404"/>
    </location>
</feature>
<evidence type="ECO:0000256" key="5">
    <source>
        <dbReference type="ARBA" id="ARBA00023136"/>
    </source>
</evidence>
<keyword evidence="3 6" id="KW-0812">Transmembrane</keyword>
<dbReference type="PANTHER" id="PTHR30572:SF18">
    <property type="entry name" value="ABC-TYPE MACROLIDE FAMILY EXPORT SYSTEM PERMEASE COMPONENT 2"/>
    <property type="match status" value="1"/>
</dbReference>
<name>A0A1I2AGQ0_9BACT</name>
<feature type="domain" description="ABC3 transporter permease C-terminal" evidence="7">
    <location>
        <begin position="677"/>
        <end position="790"/>
    </location>
</feature>
<dbReference type="GO" id="GO:0022857">
    <property type="term" value="F:transmembrane transporter activity"/>
    <property type="evidence" value="ECO:0007669"/>
    <property type="project" value="TreeGrafter"/>
</dbReference>
<feature type="transmembrane region" description="Helical" evidence="6">
    <location>
        <begin position="16"/>
        <end position="39"/>
    </location>
</feature>
<feature type="transmembrane region" description="Helical" evidence="6">
    <location>
        <begin position="726"/>
        <end position="745"/>
    </location>
</feature>
<dbReference type="Pfam" id="PF02687">
    <property type="entry name" value="FtsX"/>
    <property type="match status" value="2"/>
</dbReference>
<sequence>MYNFRITIRRLLKDRAFLLVNVFGLVIGISSFFILFIYVSNEKSFDKHIAGHENIYRVISTAGISKDSPWARSLGIVHSASSEIPEVELATQFVHCPVGTIKIDDDSFYQNDILWVNDAFIEMFEVKSKVGDLSELEQPNTVFISEDFARRHYGSLNPVGQIIKFEAGQYKNDIGDYEIRGIVKNAHSKTHLKYELLASQKGNMQRSFEKTIPNLKRLWAYHYFKLQKGASPELVAKRIAAFWDKSSLKQEGGPKEWDFSLFPLDDIHLKSDFRFELRESSSKINISLFIIVSFIILLVSLLNFTNLTVAKLIKRSKELGLKKSIGANQWQIIRQVLTEALIVCVLSIGISLLFVQSANPFVNQLFDIEFKIFFNEPAIYWSILAVIGVSLTVTALFVAVFFLRRNSTIDILAQRNNFSGSYLLKSLLVGQVAIVVVLASGTFLVNKQIDFVLNKPLGFDKENIVVLHMKDLRKDSGTFTKELKNQSQVTEVGMAYQYFGYPTQKLELEGFGIEGTAELVAANYDYLKTMNIKLIENWINPTADTIRGMVINNHLYKRLMEKHSSIEELNSYLQTQPMKRWEAYYRAIKIIGVVEDFNYNSAHETIGDFVFSLDEARNRARFAHIRLNEGGLHAGMDAIKRVWSEYFPNQEMDYFFMDEKVAQQYKAETTLVRILFAFSSISILISIIGISALALFISQQRTKEIGIRKVNGAKISEILTMLNKDFVKWVAIAFVIACPVAWYAMNKWLENFAYKTSLSWWIFALAGLLALGIALLTVSFQSWKAATRNPVEALRYE</sequence>
<evidence type="ECO:0000256" key="2">
    <source>
        <dbReference type="ARBA" id="ARBA00022475"/>
    </source>
</evidence>
<evidence type="ECO:0000256" key="3">
    <source>
        <dbReference type="ARBA" id="ARBA00022692"/>
    </source>
</evidence>
<dbReference type="Pfam" id="PF12704">
    <property type="entry name" value="MacB_PCD"/>
    <property type="match status" value="1"/>
</dbReference>
<protein>
    <submittedName>
        <fullName evidence="9">Putative ABC transport system permease protein</fullName>
    </submittedName>
</protein>
<feature type="transmembrane region" description="Helical" evidence="6">
    <location>
        <begin position="674"/>
        <end position="698"/>
    </location>
</feature>
<comment type="subcellular location">
    <subcellularLocation>
        <location evidence="1">Cell membrane</location>
        <topology evidence="1">Multi-pass membrane protein</topology>
    </subcellularLocation>
</comment>
<keyword evidence="2" id="KW-1003">Cell membrane</keyword>
<dbReference type="GO" id="GO:0005886">
    <property type="term" value="C:plasma membrane"/>
    <property type="evidence" value="ECO:0007669"/>
    <property type="project" value="UniProtKB-SubCell"/>
</dbReference>
<dbReference type="STRING" id="655355.SAMN05216283_101115"/>
<feature type="transmembrane region" description="Helical" evidence="6">
    <location>
        <begin position="378"/>
        <end position="403"/>
    </location>
</feature>
<feature type="transmembrane region" description="Helical" evidence="6">
    <location>
        <begin position="286"/>
        <end position="313"/>
    </location>
</feature>
<dbReference type="InterPro" id="IPR025857">
    <property type="entry name" value="MacB_PCD"/>
</dbReference>
<feature type="transmembrane region" description="Helical" evidence="6">
    <location>
        <begin position="423"/>
        <end position="445"/>
    </location>
</feature>
<reference evidence="9 10" key="1">
    <citation type="submission" date="2016-10" db="EMBL/GenBank/DDBJ databases">
        <authorList>
            <person name="de Groot N.N."/>
        </authorList>
    </citation>
    <scope>NUCLEOTIDE SEQUENCE [LARGE SCALE GENOMIC DNA]</scope>
    <source>
        <strain evidence="9 10">CGMCC 1.9156</strain>
    </source>
</reference>
<feature type="transmembrane region" description="Helical" evidence="6">
    <location>
        <begin position="336"/>
        <end position="358"/>
    </location>
</feature>
<gene>
    <name evidence="9" type="ORF">SAMN05216283_101115</name>
</gene>
<evidence type="ECO:0000256" key="6">
    <source>
        <dbReference type="SAM" id="Phobius"/>
    </source>
</evidence>
<dbReference type="InterPro" id="IPR050250">
    <property type="entry name" value="Macrolide_Exporter_MacB"/>
</dbReference>